<gene>
    <name evidence="1" type="ORF">C10C_0634</name>
</gene>
<dbReference type="Pfam" id="PF04390">
    <property type="entry name" value="LptE"/>
    <property type="match status" value="1"/>
</dbReference>
<reference evidence="2" key="1">
    <citation type="submission" date="2017-11" db="EMBL/GenBank/DDBJ databases">
        <authorList>
            <person name="Seth-Smith MB H."/>
        </authorList>
    </citation>
    <scope>NUCLEOTIDE SEQUENCE [LARGE SCALE GENOMIC DNA]</scope>
</reference>
<dbReference type="PROSITE" id="PS51257">
    <property type="entry name" value="PROKAR_LIPOPROTEIN"/>
    <property type="match status" value="1"/>
</dbReference>
<organism evidence="1 2">
    <name type="scientific">Chlamydia serpentis</name>
    <dbReference type="NCBI Taxonomy" id="1967782"/>
    <lineage>
        <taxon>Bacteria</taxon>
        <taxon>Pseudomonadati</taxon>
        <taxon>Chlamydiota</taxon>
        <taxon>Chlamydiia</taxon>
        <taxon>Chlamydiales</taxon>
        <taxon>Chlamydiaceae</taxon>
        <taxon>Chlamydia/Chlamydophila group</taxon>
        <taxon>Chlamydia</taxon>
    </lineage>
</organism>
<evidence type="ECO:0000313" key="1">
    <source>
        <dbReference type="EMBL" id="SPN73788.1"/>
    </source>
</evidence>
<proteinExistence type="predicted"/>
<dbReference type="Proteomes" id="UP000244926">
    <property type="component" value="Chromosome I"/>
</dbReference>
<keyword evidence="2" id="KW-1185">Reference proteome</keyword>
<accession>A0A2R8FBK7</accession>
<dbReference type="AlphaFoldDB" id="A0A2R8FBK7"/>
<protein>
    <recommendedName>
        <fullName evidence="3">Lipopolysaccharide-assembly family protein</fullName>
    </recommendedName>
</protein>
<evidence type="ECO:0008006" key="3">
    <source>
        <dbReference type="Google" id="ProtNLM"/>
    </source>
</evidence>
<dbReference type="EMBL" id="LT993738">
    <property type="protein sequence ID" value="SPN73788.1"/>
    <property type="molecule type" value="Genomic_DNA"/>
</dbReference>
<dbReference type="KEGG" id="csee:C10C_0634"/>
<dbReference type="RefSeq" id="WP_108896734.1">
    <property type="nucleotide sequence ID" value="NZ_LT993738.1"/>
</dbReference>
<sequence>MRLFSLGTMYLFCSLALSSCCGYSILTSPHKLSSLGQSLSHAGIFIAPIKEDHHGQLTSALIYEFSKRSLPISGRNSCAGYTLKIELVNPIDENIGFTYAPNKPGDKTQRHFIVSNEGRLSLSAKIQLINNHTGEVLLDQCVSRESVDFDFEPDLGITNTHEFALGQLEMHNEAIKSARRILSVRLAEMIVQQVYYDLF</sequence>
<dbReference type="OrthoDB" id="18907at2"/>
<dbReference type="GO" id="GO:0043165">
    <property type="term" value="P:Gram-negative-bacterium-type cell outer membrane assembly"/>
    <property type="evidence" value="ECO:0007669"/>
    <property type="project" value="InterPro"/>
</dbReference>
<dbReference type="InterPro" id="IPR007485">
    <property type="entry name" value="LPS_assembly_LptE"/>
</dbReference>
<name>A0A2R8FBK7_9CHLA</name>
<dbReference type="GO" id="GO:0019867">
    <property type="term" value="C:outer membrane"/>
    <property type="evidence" value="ECO:0007669"/>
    <property type="project" value="InterPro"/>
</dbReference>
<evidence type="ECO:0000313" key="2">
    <source>
        <dbReference type="Proteomes" id="UP000244926"/>
    </source>
</evidence>